<protein>
    <recommendedName>
        <fullName evidence="3">Ig-like domain-containing protein</fullName>
    </recommendedName>
</protein>
<dbReference type="Pfam" id="PF07686">
    <property type="entry name" value="V-set"/>
    <property type="match status" value="2"/>
</dbReference>
<dbReference type="PANTHER" id="PTHR45080">
    <property type="entry name" value="CONTACTIN 5"/>
    <property type="match status" value="1"/>
</dbReference>
<dbReference type="SUPFAM" id="SSF48726">
    <property type="entry name" value="Immunoglobulin"/>
    <property type="match status" value="5"/>
</dbReference>
<dbReference type="GO" id="GO:0043025">
    <property type="term" value="C:neuronal cell body"/>
    <property type="evidence" value="ECO:0007669"/>
    <property type="project" value="TreeGrafter"/>
</dbReference>
<keyword evidence="2" id="KW-0732">Signal</keyword>
<dbReference type="InterPro" id="IPR013106">
    <property type="entry name" value="Ig_V-set"/>
</dbReference>
<feature type="chain" id="PRO_5030792740" description="Ig-like domain-containing protein" evidence="2">
    <location>
        <begin position="19"/>
        <end position="476"/>
    </location>
</feature>
<dbReference type="InterPro" id="IPR007110">
    <property type="entry name" value="Ig-like_dom"/>
</dbReference>
<dbReference type="PANTHER" id="PTHR45080:SF32">
    <property type="entry name" value="MAM DOMAIN CONTAINING GLYCOSYLPHOSPHATIDYLINOSITOL ANCHOR 1"/>
    <property type="match status" value="1"/>
</dbReference>
<dbReference type="InterPro" id="IPR013098">
    <property type="entry name" value="Ig_I-set"/>
</dbReference>
<dbReference type="AlphaFoldDB" id="A0A7R9IMG8"/>
<feature type="domain" description="Ig-like" evidence="3">
    <location>
        <begin position="412"/>
        <end position="476"/>
    </location>
</feature>
<dbReference type="GO" id="GO:0008046">
    <property type="term" value="F:axon guidance receptor activity"/>
    <property type="evidence" value="ECO:0007669"/>
    <property type="project" value="TreeGrafter"/>
</dbReference>
<evidence type="ECO:0000256" key="2">
    <source>
        <dbReference type="SAM" id="SignalP"/>
    </source>
</evidence>
<reference evidence="4" key="1">
    <citation type="submission" date="2020-11" db="EMBL/GenBank/DDBJ databases">
        <authorList>
            <person name="Tran Van P."/>
        </authorList>
    </citation>
    <scope>NUCLEOTIDE SEQUENCE</scope>
</reference>
<dbReference type="GO" id="GO:0007156">
    <property type="term" value="P:homophilic cell adhesion via plasma membrane adhesion molecules"/>
    <property type="evidence" value="ECO:0007669"/>
    <property type="project" value="TreeGrafter"/>
</dbReference>
<dbReference type="Gene3D" id="2.60.40.10">
    <property type="entry name" value="Immunoglobulins"/>
    <property type="match status" value="5"/>
</dbReference>
<accession>A0A7R9IMG8</accession>
<dbReference type="InterPro" id="IPR036179">
    <property type="entry name" value="Ig-like_dom_sf"/>
</dbReference>
<evidence type="ECO:0000259" key="3">
    <source>
        <dbReference type="PROSITE" id="PS50835"/>
    </source>
</evidence>
<dbReference type="InterPro" id="IPR050958">
    <property type="entry name" value="Cell_Adh-Cytoskel_Orgn"/>
</dbReference>
<dbReference type="InterPro" id="IPR003599">
    <property type="entry name" value="Ig_sub"/>
</dbReference>
<feature type="domain" description="Ig-like" evidence="3">
    <location>
        <begin position="225"/>
        <end position="328"/>
    </location>
</feature>
<dbReference type="SMART" id="SM00406">
    <property type="entry name" value="IGv"/>
    <property type="match status" value="2"/>
</dbReference>
<dbReference type="SMART" id="SM00408">
    <property type="entry name" value="IGc2"/>
    <property type="match status" value="4"/>
</dbReference>
<sequence length="476" mass="53175">MKAEVLLRLVNIYGLVSALRGSDINNISEEQTKVVGSSATLECSTTNAEFLVMWLKYDTNHFSDPIIISAGPALLVPDNRYSLGNSIENKTFTLKISDLRVSDTGTYKCRATNLLTNNTFTADMNMTVMVREPVYILDNSTSSIVVRQRESVQLECYARGYPPPRVYWRRGNGMLLPKGERIFRGNVLTIPSVTRFDRGRYYCLADNDGNVTARRTVTLRVMFPPNVEVSTPESENDTLIENVGGTLKLECTTRDSEEYPVIWIKLDPGNPGNSILISTGSSLIIRDNRYNVLSINRSTIQLKVRNLQLSDAGTYRCFISIYNGVMVTADLIATVREPAYILDNSTSSVVAHQGDSVLLECHSGGTPPPRVGSVLNISSIRTEDRGLYSCTAENGAEDPVHWRVSVHVHFAPVLAVSHPQVRQALNHSMDMECRIQAYPAPVITWTKDGVQLSDSHQHRMTVRIKFQTKQFRLHTN</sequence>
<keyword evidence="1" id="KW-0393">Immunoglobulin domain</keyword>
<dbReference type="GO" id="GO:0005886">
    <property type="term" value="C:plasma membrane"/>
    <property type="evidence" value="ECO:0007669"/>
    <property type="project" value="TreeGrafter"/>
</dbReference>
<feature type="signal peptide" evidence="2">
    <location>
        <begin position="1"/>
        <end position="18"/>
    </location>
</feature>
<dbReference type="SMART" id="SM00409">
    <property type="entry name" value="IG"/>
    <property type="match status" value="4"/>
</dbReference>
<feature type="domain" description="Ig-like" evidence="3">
    <location>
        <begin position="36"/>
        <end position="127"/>
    </location>
</feature>
<evidence type="ECO:0000313" key="4">
    <source>
        <dbReference type="EMBL" id="CAD7461063.1"/>
    </source>
</evidence>
<gene>
    <name evidence="4" type="ORF">TTEB3V08_LOCUS8976</name>
</gene>
<dbReference type="Pfam" id="PF13927">
    <property type="entry name" value="Ig_3"/>
    <property type="match status" value="1"/>
</dbReference>
<dbReference type="Pfam" id="PF07679">
    <property type="entry name" value="I-set"/>
    <property type="match status" value="1"/>
</dbReference>
<feature type="domain" description="Ig-like" evidence="3">
    <location>
        <begin position="133"/>
        <end position="218"/>
    </location>
</feature>
<dbReference type="InterPro" id="IPR003598">
    <property type="entry name" value="Ig_sub2"/>
</dbReference>
<dbReference type="InterPro" id="IPR013783">
    <property type="entry name" value="Ig-like_fold"/>
</dbReference>
<name>A0A7R9IMG8_9NEOP</name>
<proteinExistence type="predicted"/>
<dbReference type="GO" id="GO:0050808">
    <property type="term" value="P:synapse organization"/>
    <property type="evidence" value="ECO:0007669"/>
    <property type="project" value="TreeGrafter"/>
</dbReference>
<dbReference type="GO" id="GO:0030424">
    <property type="term" value="C:axon"/>
    <property type="evidence" value="ECO:0007669"/>
    <property type="project" value="TreeGrafter"/>
</dbReference>
<dbReference type="EMBL" id="OE004330">
    <property type="protein sequence ID" value="CAD7461063.1"/>
    <property type="molecule type" value="Genomic_DNA"/>
</dbReference>
<dbReference type="PROSITE" id="PS50835">
    <property type="entry name" value="IG_LIKE"/>
    <property type="match status" value="4"/>
</dbReference>
<evidence type="ECO:0000256" key="1">
    <source>
        <dbReference type="ARBA" id="ARBA00023319"/>
    </source>
</evidence>
<organism evidence="4">
    <name type="scientific">Timema tahoe</name>
    <dbReference type="NCBI Taxonomy" id="61484"/>
    <lineage>
        <taxon>Eukaryota</taxon>
        <taxon>Metazoa</taxon>
        <taxon>Ecdysozoa</taxon>
        <taxon>Arthropoda</taxon>
        <taxon>Hexapoda</taxon>
        <taxon>Insecta</taxon>
        <taxon>Pterygota</taxon>
        <taxon>Neoptera</taxon>
        <taxon>Polyneoptera</taxon>
        <taxon>Phasmatodea</taxon>
        <taxon>Timematodea</taxon>
        <taxon>Timematoidea</taxon>
        <taxon>Timematidae</taxon>
        <taxon>Timema</taxon>
    </lineage>
</organism>